<dbReference type="RefSeq" id="WP_066323964.1">
    <property type="nucleotide sequence ID" value="NZ_CP015438.1"/>
</dbReference>
<reference evidence="10 11" key="1">
    <citation type="journal article" date="2006" name="Syst. Appl. Microbiol.">
        <title>Anoxybacillus amylolyticus sp. nov., a thermophilic amylase producing bacterium isolated from Mount Rittmann (Antarctica).</title>
        <authorList>
            <person name="Poli A."/>
            <person name="Esposito E."/>
            <person name="Lama L."/>
            <person name="Orlando P."/>
            <person name="Nicolaus G."/>
            <person name="de Appolonia F."/>
            <person name="Gambacorta A."/>
            <person name="Nicolaus B."/>
        </authorList>
    </citation>
    <scope>NUCLEOTIDE SEQUENCE [LARGE SCALE GENOMIC DNA]</scope>
    <source>
        <strain evidence="10 11">DSM 15939</strain>
    </source>
</reference>
<dbReference type="PROSITE" id="PS50901">
    <property type="entry name" value="FTSK"/>
    <property type="match status" value="1"/>
</dbReference>
<gene>
    <name evidence="10" type="primary">ftsK</name>
    <name evidence="10" type="ORF">GFC30_1576</name>
</gene>
<feature type="transmembrane region" description="Helical" evidence="8">
    <location>
        <begin position="21"/>
        <end position="40"/>
    </location>
</feature>
<keyword evidence="8" id="KW-0812">Transmembrane</keyword>
<evidence type="ECO:0000256" key="2">
    <source>
        <dbReference type="ARBA" id="ARBA00006474"/>
    </source>
</evidence>
<dbReference type="Gene3D" id="3.40.50.300">
    <property type="entry name" value="P-loop containing nucleotide triphosphate hydrolases"/>
    <property type="match status" value="1"/>
</dbReference>
<dbReference type="InterPro" id="IPR018541">
    <property type="entry name" value="Ftsk_gamma"/>
</dbReference>
<evidence type="ECO:0000256" key="3">
    <source>
        <dbReference type="ARBA" id="ARBA00022741"/>
    </source>
</evidence>
<dbReference type="Pfam" id="PF09397">
    <property type="entry name" value="FtsK_gamma"/>
    <property type="match status" value="1"/>
</dbReference>
<dbReference type="InterPro" id="IPR002543">
    <property type="entry name" value="FtsK_dom"/>
</dbReference>
<feature type="domain" description="FtsK" evidence="9">
    <location>
        <begin position="422"/>
        <end position="615"/>
    </location>
</feature>
<dbReference type="GO" id="GO:0005524">
    <property type="term" value="F:ATP binding"/>
    <property type="evidence" value="ECO:0007669"/>
    <property type="project" value="UniProtKB-UniRule"/>
</dbReference>
<feature type="binding site" evidence="7">
    <location>
        <begin position="439"/>
        <end position="446"/>
    </location>
    <ligand>
        <name>ATP</name>
        <dbReference type="ChEBI" id="CHEBI:30616"/>
    </ligand>
</feature>
<dbReference type="InterPro" id="IPR041027">
    <property type="entry name" value="FtsK_alpha"/>
</dbReference>
<dbReference type="GO" id="GO:0003677">
    <property type="term" value="F:DNA binding"/>
    <property type="evidence" value="ECO:0007669"/>
    <property type="project" value="UniProtKB-KW"/>
</dbReference>
<organism evidence="10 11">
    <name type="scientific">Anoxybacteroides amylolyticum</name>
    <dbReference type="NCBI Taxonomy" id="294699"/>
    <lineage>
        <taxon>Bacteria</taxon>
        <taxon>Bacillati</taxon>
        <taxon>Bacillota</taxon>
        <taxon>Bacilli</taxon>
        <taxon>Bacillales</taxon>
        <taxon>Anoxybacillaceae</taxon>
        <taxon>Anoxybacteroides</taxon>
    </lineage>
</organism>
<dbReference type="OrthoDB" id="9807790at2"/>
<dbReference type="InterPro" id="IPR027417">
    <property type="entry name" value="P-loop_NTPase"/>
</dbReference>
<dbReference type="SUPFAM" id="SSF46785">
    <property type="entry name" value="Winged helix' DNA-binding domain"/>
    <property type="match status" value="1"/>
</dbReference>
<dbReference type="InterPro" id="IPR036390">
    <property type="entry name" value="WH_DNA-bd_sf"/>
</dbReference>
<evidence type="ECO:0000256" key="4">
    <source>
        <dbReference type="ARBA" id="ARBA00022829"/>
    </source>
</evidence>
<feature type="transmembrane region" description="Helical" evidence="8">
    <location>
        <begin position="89"/>
        <end position="111"/>
    </location>
</feature>
<dbReference type="Gene3D" id="3.30.980.40">
    <property type="match status" value="1"/>
</dbReference>
<keyword evidence="3 7" id="KW-0547">Nucleotide-binding</keyword>
<dbReference type="InterPro" id="IPR036388">
    <property type="entry name" value="WH-like_DNA-bd_sf"/>
</dbReference>
<dbReference type="KEGG" id="aamy:GFC30_1576"/>
<evidence type="ECO:0000256" key="5">
    <source>
        <dbReference type="ARBA" id="ARBA00022840"/>
    </source>
</evidence>
<accession>A0A167T7M0</accession>
<keyword evidence="8" id="KW-1133">Transmembrane helix</keyword>
<dbReference type="PATRIC" id="fig|294699.3.peg.1599"/>
<dbReference type="SMART" id="SM00843">
    <property type="entry name" value="Ftsk_gamma"/>
    <property type="match status" value="1"/>
</dbReference>
<evidence type="ECO:0000256" key="1">
    <source>
        <dbReference type="ARBA" id="ARBA00004141"/>
    </source>
</evidence>
<dbReference type="PANTHER" id="PTHR22683:SF41">
    <property type="entry name" value="DNA TRANSLOCASE FTSK"/>
    <property type="match status" value="1"/>
</dbReference>
<keyword evidence="5 7" id="KW-0067">ATP-binding</keyword>
<evidence type="ECO:0000259" key="9">
    <source>
        <dbReference type="PROSITE" id="PS50901"/>
    </source>
</evidence>
<evidence type="ECO:0000313" key="10">
    <source>
        <dbReference type="EMBL" id="ANB59579.1"/>
    </source>
</evidence>
<evidence type="ECO:0000256" key="8">
    <source>
        <dbReference type="SAM" id="Phobius"/>
    </source>
</evidence>
<dbReference type="PANTHER" id="PTHR22683">
    <property type="entry name" value="SPORULATION PROTEIN RELATED"/>
    <property type="match status" value="1"/>
</dbReference>
<dbReference type="AlphaFoldDB" id="A0A167T7M0"/>
<feature type="transmembrane region" description="Helical" evidence="8">
    <location>
        <begin position="167"/>
        <end position="185"/>
    </location>
</feature>
<dbReference type="InterPro" id="IPR003593">
    <property type="entry name" value="AAA+_ATPase"/>
</dbReference>
<keyword evidence="4" id="KW-0159">Chromosome partition</keyword>
<dbReference type="Proteomes" id="UP000076865">
    <property type="component" value="Chromosome"/>
</dbReference>
<comment type="similarity">
    <text evidence="2">Belongs to the FtsK/SpoIIIE/SftA family.</text>
</comment>
<dbReference type="SMART" id="SM00382">
    <property type="entry name" value="AAA"/>
    <property type="match status" value="1"/>
</dbReference>
<evidence type="ECO:0000313" key="11">
    <source>
        <dbReference type="Proteomes" id="UP000076865"/>
    </source>
</evidence>
<dbReference type="GO" id="GO:0007059">
    <property type="term" value="P:chromosome segregation"/>
    <property type="evidence" value="ECO:0007669"/>
    <property type="project" value="UniProtKB-KW"/>
</dbReference>
<comment type="subcellular location">
    <subcellularLocation>
        <location evidence="1">Membrane</location>
        <topology evidence="1">Multi-pass membrane protein</topology>
    </subcellularLocation>
</comment>
<dbReference type="SUPFAM" id="SSF52540">
    <property type="entry name" value="P-loop containing nucleoside triphosphate hydrolases"/>
    <property type="match status" value="1"/>
</dbReference>
<evidence type="ECO:0000256" key="7">
    <source>
        <dbReference type="PROSITE-ProRule" id="PRU00289"/>
    </source>
</evidence>
<evidence type="ECO:0000256" key="6">
    <source>
        <dbReference type="ARBA" id="ARBA00023125"/>
    </source>
</evidence>
<dbReference type="Gene3D" id="1.10.10.10">
    <property type="entry name" value="Winged helix-like DNA-binding domain superfamily/Winged helix DNA-binding domain"/>
    <property type="match status" value="1"/>
</dbReference>
<sequence length="754" mass="83863">MGKRKRQRHKHPRKKQEWKTTFRFELTGLAMLALSVLAMAKLGLVGKTVVSFARFFLGEWYILLLIGGFVLAIYLIWKRAWPPFFHRWLIGGYTISIALLLLSHLTLFRLLSRQGEFNPSIIRTTWELFWKEANGSATAPHDLGGGMVGAILFAASYQLFDELGTKWVCFFLFVIGAILITGKSLNETVGKAVHWLVSFIFRQWQAFIADIKQAWGNRKQQTSAKHQNKPKEETIIVEEPLPMEEESSPPPIISDFAAVRVEPSPLIEEEEVSEPMAFSEMENTDYQLPPLELLKQPKPINQSKDHANIYANARKLEKTFQSFGVKAKVTQVHLGPAVTKYEVYPDAGVKVSKIVSLSDDLALALAAKDIRIEAPIPGKSAIGIEVPNEEIATVSLREVLEATEHYKPDAKLLIGLGRDISGEAVVAELNKMPHLLVAGATGSGKSVCINGIITSLLMRTKPHEVKLMMIDPKMVELSVYNGIPHLLAPVVTDPKKASQALKKVVNEMERRYELFSHTGTRNIEGYNEYIQREQAGKQPLLPYIVVIVDELADLMMVASSDVEDSITRLAQMARAAGIHLIIATQRPSVDVITGVIKANIPSRIAFSVSSQTDSRTILDMGGAEKLLGRGDMLFLPMGAAKPVRVQGAFVSDEEVEAVVQFVISQQKAQYHEEMIPTDAAEEDGEFEDELYDEAVQLVIEMQSASVSMLQRRFRIGYNRAARLIDAMEARGVVGPYEGSKPRAVLIPRENAKTS</sequence>
<keyword evidence="11" id="KW-1185">Reference proteome</keyword>
<dbReference type="GO" id="GO:0016020">
    <property type="term" value="C:membrane"/>
    <property type="evidence" value="ECO:0007669"/>
    <property type="project" value="UniProtKB-SubCell"/>
</dbReference>
<name>A0A167T7M0_9BACL</name>
<protein>
    <submittedName>
        <fullName evidence="10">DNA translocase ftsK</fullName>
    </submittedName>
</protein>
<proteinExistence type="inferred from homology"/>
<keyword evidence="6" id="KW-0238">DNA-binding</keyword>
<keyword evidence="8" id="KW-0472">Membrane</keyword>
<feature type="transmembrane region" description="Helical" evidence="8">
    <location>
        <begin position="60"/>
        <end position="77"/>
    </location>
</feature>
<dbReference type="InterPro" id="IPR050206">
    <property type="entry name" value="FtsK/SpoIIIE/SftA"/>
</dbReference>
<feature type="transmembrane region" description="Helical" evidence="8">
    <location>
        <begin position="143"/>
        <end position="160"/>
    </location>
</feature>
<dbReference type="EMBL" id="CP015438">
    <property type="protein sequence ID" value="ANB59579.1"/>
    <property type="molecule type" value="Genomic_DNA"/>
</dbReference>
<dbReference type="Pfam" id="PF17854">
    <property type="entry name" value="FtsK_alpha"/>
    <property type="match status" value="1"/>
</dbReference>
<dbReference type="Pfam" id="PF01580">
    <property type="entry name" value="FtsK_SpoIIIE"/>
    <property type="match status" value="1"/>
</dbReference>